<name>A0ACB9HPU5_9ASTR</name>
<evidence type="ECO:0000313" key="2">
    <source>
        <dbReference type="Proteomes" id="UP001056120"/>
    </source>
</evidence>
<gene>
    <name evidence="1" type="ORF">L1987_32388</name>
</gene>
<comment type="caution">
    <text evidence="1">The sequence shown here is derived from an EMBL/GenBank/DDBJ whole genome shotgun (WGS) entry which is preliminary data.</text>
</comment>
<accession>A0ACB9HPU5</accession>
<reference evidence="2" key="1">
    <citation type="journal article" date="2022" name="Mol. Ecol. Resour.">
        <title>The genomes of chicory, endive, great burdock and yacon provide insights into Asteraceae palaeo-polyploidization history and plant inulin production.</title>
        <authorList>
            <person name="Fan W."/>
            <person name="Wang S."/>
            <person name="Wang H."/>
            <person name="Wang A."/>
            <person name="Jiang F."/>
            <person name="Liu H."/>
            <person name="Zhao H."/>
            <person name="Xu D."/>
            <person name="Zhang Y."/>
        </authorList>
    </citation>
    <scope>NUCLEOTIDE SEQUENCE [LARGE SCALE GENOMIC DNA]</scope>
    <source>
        <strain evidence="2">cv. Yunnan</strain>
    </source>
</reference>
<sequence>MEEVIMDPETAFLASKQETGHEWELFKENVRPLKRGRDVKLLNDSLKSNSDLQIRNSLAETRRKLIKAIDEYEGEDPLQPWLDCIKWVQDAFPPGGDCSGLVVIFEQCVRTFWHDERYKNDLRYLKVWLEYAENCDDAEVVYSFLDTNKIGQTHSLFYISYANHLELKNKIKTANEIYECGISRNAQPIEKLKSAYKKFFTRSMSRPKASEDEMMETRQPVRSFGTILARGDGGNRTQESSFDIARKRPKQEGGQGGSLKVFKETGKSLSHGSDSSLKPSTWHTLGARAERNKENNAIPSKWTSNKIPQRAFGRVAPLPPCIEVFVDEEECSESHIVSNGGGRVQLRDNDDGKDLKKETELLRENPLRHFPPRGLPKAYEMVKCDWTNDEAKHVVSFSSSLVKKVERILINPQFSLFP</sequence>
<organism evidence="1 2">
    <name type="scientific">Smallanthus sonchifolius</name>
    <dbReference type="NCBI Taxonomy" id="185202"/>
    <lineage>
        <taxon>Eukaryota</taxon>
        <taxon>Viridiplantae</taxon>
        <taxon>Streptophyta</taxon>
        <taxon>Embryophyta</taxon>
        <taxon>Tracheophyta</taxon>
        <taxon>Spermatophyta</taxon>
        <taxon>Magnoliopsida</taxon>
        <taxon>eudicotyledons</taxon>
        <taxon>Gunneridae</taxon>
        <taxon>Pentapetalae</taxon>
        <taxon>asterids</taxon>
        <taxon>campanulids</taxon>
        <taxon>Asterales</taxon>
        <taxon>Asteraceae</taxon>
        <taxon>Asteroideae</taxon>
        <taxon>Heliantheae alliance</taxon>
        <taxon>Millerieae</taxon>
        <taxon>Smallanthus</taxon>
    </lineage>
</organism>
<dbReference type="Proteomes" id="UP001056120">
    <property type="component" value="Linkage Group LG11"/>
</dbReference>
<keyword evidence="2" id="KW-1185">Reference proteome</keyword>
<evidence type="ECO:0000313" key="1">
    <source>
        <dbReference type="EMBL" id="KAI3797135.1"/>
    </source>
</evidence>
<dbReference type="EMBL" id="CM042028">
    <property type="protein sequence ID" value="KAI3797135.1"/>
    <property type="molecule type" value="Genomic_DNA"/>
</dbReference>
<protein>
    <submittedName>
        <fullName evidence="1">Uncharacterized protein</fullName>
    </submittedName>
</protein>
<proteinExistence type="predicted"/>
<reference evidence="1 2" key="2">
    <citation type="journal article" date="2022" name="Mol. Ecol. Resour.">
        <title>The genomes of chicory, endive, great burdock and yacon provide insights into Asteraceae paleo-polyploidization history and plant inulin production.</title>
        <authorList>
            <person name="Fan W."/>
            <person name="Wang S."/>
            <person name="Wang H."/>
            <person name="Wang A."/>
            <person name="Jiang F."/>
            <person name="Liu H."/>
            <person name="Zhao H."/>
            <person name="Xu D."/>
            <person name="Zhang Y."/>
        </authorList>
    </citation>
    <scope>NUCLEOTIDE SEQUENCE [LARGE SCALE GENOMIC DNA]</scope>
    <source>
        <strain evidence="2">cv. Yunnan</strain>
        <tissue evidence="1">Leaves</tissue>
    </source>
</reference>